<organism evidence="1 2">
    <name type="scientific">Rhodopirellula sallentina SM41</name>
    <dbReference type="NCBI Taxonomy" id="1263870"/>
    <lineage>
        <taxon>Bacteria</taxon>
        <taxon>Pseudomonadati</taxon>
        <taxon>Planctomycetota</taxon>
        <taxon>Planctomycetia</taxon>
        <taxon>Pirellulales</taxon>
        <taxon>Pirellulaceae</taxon>
        <taxon>Rhodopirellula</taxon>
    </lineage>
</organism>
<proteinExistence type="predicted"/>
<protein>
    <submittedName>
        <fullName evidence="1">Uncharacterized protein</fullName>
    </submittedName>
</protein>
<accession>M5TTD6</accession>
<evidence type="ECO:0000313" key="2">
    <source>
        <dbReference type="Proteomes" id="UP000011885"/>
    </source>
</evidence>
<dbReference type="Proteomes" id="UP000011885">
    <property type="component" value="Unassembled WGS sequence"/>
</dbReference>
<dbReference type="EMBL" id="ANOH01000431">
    <property type="protein sequence ID" value="EMI52457.1"/>
    <property type="molecule type" value="Genomic_DNA"/>
</dbReference>
<name>M5TTD6_9BACT</name>
<sequence length="55" mass="6218">MAEFAQIQLPKFSDIRKSILQNARYQPEAQASGFDGCTSLARRFVDLIKSQPVFV</sequence>
<evidence type="ECO:0000313" key="1">
    <source>
        <dbReference type="EMBL" id="EMI52457.1"/>
    </source>
</evidence>
<keyword evidence="2" id="KW-1185">Reference proteome</keyword>
<dbReference type="AlphaFoldDB" id="M5TTD6"/>
<reference evidence="1 2" key="1">
    <citation type="journal article" date="2013" name="Mar. Genomics">
        <title>Expression of sulfatases in Rhodopirellula baltica and the diversity of sulfatases in the genus Rhodopirellula.</title>
        <authorList>
            <person name="Wegner C.E."/>
            <person name="Richter-Heitmann T."/>
            <person name="Klindworth A."/>
            <person name="Klockow C."/>
            <person name="Richter M."/>
            <person name="Achstetter T."/>
            <person name="Glockner F.O."/>
            <person name="Harder J."/>
        </authorList>
    </citation>
    <scope>NUCLEOTIDE SEQUENCE [LARGE SCALE GENOMIC DNA]</scope>
    <source>
        <strain evidence="1 2">SM41</strain>
    </source>
</reference>
<comment type="caution">
    <text evidence="1">The sequence shown here is derived from an EMBL/GenBank/DDBJ whole genome shotgun (WGS) entry which is preliminary data.</text>
</comment>
<gene>
    <name evidence="1" type="ORF">RSSM_06169</name>
</gene>
<dbReference type="PATRIC" id="fig|1263870.3.peg.6535"/>